<dbReference type="PROSITE" id="PS50404">
    <property type="entry name" value="GST_NTER"/>
    <property type="match status" value="1"/>
</dbReference>
<dbReference type="FunFam" id="1.20.1050.10:FF:000007">
    <property type="entry name" value="Glutathione S-transferase 1-1"/>
    <property type="match status" value="1"/>
</dbReference>
<dbReference type="InterPro" id="IPR036249">
    <property type="entry name" value="Thioredoxin-like_sf"/>
</dbReference>
<dbReference type="CDD" id="cd03045">
    <property type="entry name" value="GST_N_Delta_Epsilon"/>
    <property type="match status" value="1"/>
</dbReference>
<sequence>MTIDYYYSSVSAPCRSVLLLSKSLNIDFNLKEMHKSAGDFTKPEFLKINYQHTVPTIVDDGFILWESRAILAYLVEKYAKNDALYPKDPQKRARVNQMLYFDMGTLHQRLSDYYYKPIMAKTPFDPAAFTKMEEAVAFLNTGLEGQKYTAGDTLTIADFALVATVSNLDGFKYNLSKYPNVTQWYERCKKTMPGYEVNQKALDELIKKISPMLPK</sequence>
<dbReference type="FunFam" id="3.40.30.10:FF:000034">
    <property type="entry name" value="glutathione S-transferase 1"/>
    <property type="match status" value="1"/>
</dbReference>
<dbReference type="InterPro" id="IPR004045">
    <property type="entry name" value="Glutathione_S-Trfase_N"/>
</dbReference>
<dbReference type="SFLD" id="SFLDG00358">
    <property type="entry name" value="Main_(cytGST)"/>
    <property type="match status" value="1"/>
</dbReference>
<keyword evidence="4 9" id="KW-0808">Transferase</keyword>
<evidence type="ECO:0000313" key="9">
    <source>
        <dbReference type="EMBL" id="JAV13708.1"/>
    </source>
</evidence>
<dbReference type="SUPFAM" id="SSF47616">
    <property type="entry name" value="GST C-terminal domain-like"/>
    <property type="match status" value="1"/>
</dbReference>
<dbReference type="PANTHER" id="PTHR43969:SF9">
    <property type="entry name" value="GLUTATHIONE S TRANSFERASE D10, ISOFORM A-RELATED"/>
    <property type="match status" value="1"/>
</dbReference>
<evidence type="ECO:0000256" key="4">
    <source>
        <dbReference type="ARBA" id="ARBA00022679"/>
    </source>
</evidence>
<dbReference type="EC" id="2.5.1.18" evidence="3"/>
<evidence type="ECO:0000256" key="5">
    <source>
        <dbReference type="ARBA" id="ARBA00041523"/>
    </source>
</evidence>
<dbReference type="Pfam" id="PF02798">
    <property type="entry name" value="GST_N"/>
    <property type="match status" value="1"/>
</dbReference>
<evidence type="ECO:0000259" key="7">
    <source>
        <dbReference type="PROSITE" id="PS50404"/>
    </source>
</evidence>
<proteinExistence type="inferred from homology"/>
<dbReference type="SFLD" id="SFLDG01153">
    <property type="entry name" value="Main.4:_Theta-like"/>
    <property type="match status" value="1"/>
</dbReference>
<dbReference type="InterPro" id="IPR004046">
    <property type="entry name" value="GST_C"/>
</dbReference>
<evidence type="ECO:0000256" key="3">
    <source>
        <dbReference type="ARBA" id="ARBA00012452"/>
    </source>
</evidence>
<accession>A0A1L8E4N2</accession>
<dbReference type="CDD" id="cd03177">
    <property type="entry name" value="GST_C_Delta_Epsilon"/>
    <property type="match status" value="1"/>
</dbReference>
<dbReference type="AlphaFoldDB" id="A0A1L8E4N2"/>
<name>A0A1L8E4N2_9DIPT</name>
<dbReference type="SUPFAM" id="SSF52833">
    <property type="entry name" value="Thioredoxin-like"/>
    <property type="match status" value="1"/>
</dbReference>
<dbReference type="Pfam" id="PF00043">
    <property type="entry name" value="GST_C"/>
    <property type="match status" value="1"/>
</dbReference>
<dbReference type="PANTHER" id="PTHR43969">
    <property type="entry name" value="GLUTATHIONE S TRANSFERASE D10, ISOFORM A-RELATED"/>
    <property type="match status" value="1"/>
</dbReference>
<dbReference type="InterPro" id="IPR036282">
    <property type="entry name" value="Glutathione-S-Trfase_C_sf"/>
</dbReference>
<dbReference type="GO" id="GO:0004364">
    <property type="term" value="F:glutathione transferase activity"/>
    <property type="evidence" value="ECO:0007669"/>
    <property type="project" value="UniProtKB-EC"/>
</dbReference>
<organism evidence="9">
    <name type="scientific">Nyssomyia neivai</name>
    <dbReference type="NCBI Taxonomy" id="330878"/>
    <lineage>
        <taxon>Eukaryota</taxon>
        <taxon>Metazoa</taxon>
        <taxon>Ecdysozoa</taxon>
        <taxon>Arthropoda</taxon>
        <taxon>Hexapoda</taxon>
        <taxon>Insecta</taxon>
        <taxon>Pterygota</taxon>
        <taxon>Neoptera</taxon>
        <taxon>Endopterygota</taxon>
        <taxon>Diptera</taxon>
        <taxon>Nematocera</taxon>
        <taxon>Psychodoidea</taxon>
        <taxon>Psychodidae</taxon>
        <taxon>Nyssomyia</taxon>
    </lineage>
</organism>
<dbReference type="InterPro" id="IPR010987">
    <property type="entry name" value="Glutathione-S-Trfase_C-like"/>
</dbReference>
<evidence type="ECO:0000256" key="6">
    <source>
        <dbReference type="ARBA" id="ARBA00047960"/>
    </source>
</evidence>
<comment type="similarity">
    <text evidence="1">Belongs to the GST superfamily. Theta family.</text>
</comment>
<dbReference type="EMBL" id="GFDF01000376">
    <property type="protein sequence ID" value="JAV13708.1"/>
    <property type="molecule type" value="Transcribed_RNA"/>
</dbReference>
<feature type="domain" description="GST C-terminal" evidence="8">
    <location>
        <begin position="88"/>
        <end position="209"/>
    </location>
</feature>
<comment type="catalytic activity">
    <reaction evidence="6">
        <text>RX + glutathione = an S-substituted glutathione + a halide anion + H(+)</text>
        <dbReference type="Rhea" id="RHEA:16437"/>
        <dbReference type="ChEBI" id="CHEBI:15378"/>
        <dbReference type="ChEBI" id="CHEBI:16042"/>
        <dbReference type="ChEBI" id="CHEBI:17792"/>
        <dbReference type="ChEBI" id="CHEBI:57925"/>
        <dbReference type="ChEBI" id="CHEBI:90779"/>
        <dbReference type="EC" id="2.5.1.18"/>
    </reaction>
</comment>
<dbReference type="InterPro" id="IPR040079">
    <property type="entry name" value="Glutathione_S-Trfase"/>
</dbReference>
<dbReference type="Gene3D" id="3.40.30.10">
    <property type="entry name" value="Glutaredoxin"/>
    <property type="match status" value="1"/>
</dbReference>
<dbReference type="GO" id="GO:0006749">
    <property type="term" value="P:glutathione metabolic process"/>
    <property type="evidence" value="ECO:0007669"/>
    <property type="project" value="TreeGrafter"/>
</dbReference>
<evidence type="ECO:0000256" key="1">
    <source>
        <dbReference type="ARBA" id="ARBA00009899"/>
    </source>
</evidence>
<evidence type="ECO:0000256" key="2">
    <source>
        <dbReference type="ARBA" id="ARBA00011738"/>
    </source>
</evidence>
<protein>
    <recommendedName>
        <fullName evidence="3">glutathione transferase</fullName>
        <ecNumber evidence="3">2.5.1.18</ecNumber>
    </recommendedName>
    <alternativeName>
        <fullName evidence="5">GST class-theta</fullName>
    </alternativeName>
</protein>
<dbReference type="Gene3D" id="1.20.1050.10">
    <property type="match status" value="1"/>
</dbReference>
<feature type="domain" description="GST N-terminal" evidence="7">
    <location>
        <begin position="1"/>
        <end position="82"/>
    </location>
</feature>
<dbReference type="SFLD" id="SFLDS00019">
    <property type="entry name" value="Glutathione_Transferase_(cytos"/>
    <property type="match status" value="1"/>
</dbReference>
<reference evidence="9" key="1">
    <citation type="submission" date="2016-12" db="EMBL/GenBank/DDBJ databases">
        <title>An insight into the sialome and mialome of the sand fly, Nyssomyia neivai.</title>
        <authorList>
            <person name="Sebastian V."/>
            <person name="Goulart T.M."/>
            <person name="Oliveira W."/>
            <person name="Calvo E."/>
            <person name="Oliveira L.F."/>
            <person name="Pinto M.C."/>
            <person name="Rosselino A.M."/>
            <person name="Ribeiro J.M."/>
        </authorList>
    </citation>
    <scope>NUCLEOTIDE SEQUENCE</scope>
</reference>
<dbReference type="PROSITE" id="PS50405">
    <property type="entry name" value="GST_CTER"/>
    <property type="match status" value="1"/>
</dbReference>
<evidence type="ECO:0000259" key="8">
    <source>
        <dbReference type="PROSITE" id="PS50405"/>
    </source>
</evidence>
<comment type="subunit">
    <text evidence="2">Homodimer.</text>
</comment>